<dbReference type="OrthoDB" id="9788139at2"/>
<feature type="transmembrane region" description="Helical" evidence="1">
    <location>
        <begin position="265"/>
        <end position="285"/>
    </location>
</feature>
<dbReference type="AlphaFoldDB" id="A0A1H3W4P0"/>
<proteinExistence type="predicted"/>
<feature type="transmembrane region" description="Helical" evidence="1">
    <location>
        <begin position="306"/>
        <end position="326"/>
    </location>
</feature>
<accession>A0A1H3W4P0</accession>
<feature type="transmembrane region" description="Helical" evidence="1">
    <location>
        <begin position="6"/>
        <end position="32"/>
    </location>
</feature>
<protein>
    <submittedName>
        <fullName evidence="2">Uncharacterized protein</fullName>
    </submittedName>
</protein>
<evidence type="ECO:0000313" key="3">
    <source>
        <dbReference type="Proteomes" id="UP000199409"/>
    </source>
</evidence>
<organism evidence="2 3">
    <name type="scientific">Desulfuromusa kysingii</name>
    <dbReference type="NCBI Taxonomy" id="37625"/>
    <lineage>
        <taxon>Bacteria</taxon>
        <taxon>Pseudomonadati</taxon>
        <taxon>Thermodesulfobacteriota</taxon>
        <taxon>Desulfuromonadia</taxon>
        <taxon>Desulfuromonadales</taxon>
        <taxon>Geopsychrobacteraceae</taxon>
        <taxon>Desulfuromusa</taxon>
    </lineage>
</organism>
<keyword evidence="1" id="KW-0472">Membrane</keyword>
<feature type="transmembrane region" description="Helical" evidence="1">
    <location>
        <begin position="97"/>
        <end position="116"/>
    </location>
</feature>
<keyword evidence="3" id="KW-1185">Reference proteome</keyword>
<feature type="transmembrane region" description="Helical" evidence="1">
    <location>
        <begin position="223"/>
        <end position="245"/>
    </location>
</feature>
<keyword evidence="1" id="KW-1133">Transmembrane helix</keyword>
<feature type="transmembrane region" description="Helical" evidence="1">
    <location>
        <begin position="52"/>
        <end position="74"/>
    </location>
</feature>
<feature type="transmembrane region" description="Helical" evidence="1">
    <location>
        <begin position="136"/>
        <end position="154"/>
    </location>
</feature>
<dbReference type="STRING" id="37625.SAMN05660420_00474"/>
<name>A0A1H3W4P0_9BACT</name>
<keyword evidence="1" id="KW-0812">Transmembrane</keyword>
<dbReference type="Proteomes" id="UP000199409">
    <property type="component" value="Unassembled WGS sequence"/>
</dbReference>
<dbReference type="EMBL" id="FNQN01000001">
    <property type="protein sequence ID" value="SDZ82089.1"/>
    <property type="molecule type" value="Genomic_DNA"/>
</dbReference>
<feature type="transmembrane region" description="Helical" evidence="1">
    <location>
        <begin position="192"/>
        <end position="211"/>
    </location>
</feature>
<sequence>MILHPGILSLLSGSLLTLLVMLIASGLGIRILLSWDASSSSEGQIILERKTWLVSTLVNYALGFQIFSAFLFIATAEDIHQLFVGAMCATGSLNANLVGWLVLLIKGILLFAAALWVILNRLDQRTEDCPLVRQKYFALLLLTPLVALDGYLQWRYFRGLQPEIITSCCGSLFSADGESVVSELAGMPARQAMLLFFSMTGTHLIVLSACLRFKATILRPLLFMTAVLMLFISLGAIISFISLYIYQMPSHHCPFDMLQSHYGYVGYPIYAALFIATLYGMLPGICQPLRQHESIEKEVDRIERNWLWFSLWATLIFLLISCWQMVFGSFTLLGY</sequence>
<dbReference type="RefSeq" id="WP_092344325.1">
    <property type="nucleotide sequence ID" value="NZ_FNQN01000001.1"/>
</dbReference>
<evidence type="ECO:0000313" key="2">
    <source>
        <dbReference type="EMBL" id="SDZ82089.1"/>
    </source>
</evidence>
<gene>
    <name evidence="2" type="ORF">SAMN05660420_00474</name>
</gene>
<evidence type="ECO:0000256" key="1">
    <source>
        <dbReference type="SAM" id="Phobius"/>
    </source>
</evidence>
<reference evidence="2 3" key="1">
    <citation type="submission" date="2016-10" db="EMBL/GenBank/DDBJ databases">
        <authorList>
            <person name="de Groot N.N."/>
        </authorList>
    </citation>
    <scope>NUCLEOTIDE SEQUENCE [LARGE SCALE GENOMIC DNA]</scope>
    <source>
        <strain evidence="2 3">DSM 7343</strain>
    </source>
</reference>